<dbReference type="HOGENOM" id="CLU_221792_0_0_1"/>
<protein>
    <submittedName>
        <fullName evidence="1">Uncharacterized protein</fullName>
    </submittedName>
</protein>
<dbReference type="InParanoid" id="K2RKS1"/>
<accession>K2RKS1</accession>
<comment type="caution">
    <text evidence="1">The sequence shown here is derived from an EMBL/GenBank/DDBJ whole genome shotgun (WGS) entry which is preliminary data.</text>
</comment>
<name>K2RKS1_MACPH</name>
<dbReference type="VEuPathDB" id="FungiDB:MPH_07506"/>
<organism evidence="1 2">
    <name type="scientific">Macrophomina phaseolina (strain MS6)</name>
    <name type="common">Charcoal rot fungus</name>
    <dbReference type="NCBI Taxonomy" id="1126212"/>
    <lineage>
        <taxon>Eukaryota</taxon>
        <taxon>Fungi</taxon>
        <taxon>Dikarya</taxon>
        <taxon>Ascomycota</taxon>
        <taxon>Pezizomycotina</taxon>
        <taxon>Dothideomycetes</taxon>
        <taxon>Dothideomycetes incertae sedis</taxon>
        <taxon>Botryosphaeriales</taxon>
        <taxon>Botryosphaeriaceae</taxon>
        <taxon>Macrophomina</taxon>
    </lineage>
</organism>
<reference evidence="1 2" key="1">
    <citation type="journal article" date="2012" name="BMC Genomics">
        <title>Tools to kill: Genome of one of the most destructive plant pathogenic fungi Macrophomina phaseolina.</title>
        <authorList>
            <person name="Islam M.S."/>
            <person name="Haque M.S."/>
            <person name="Islam M.M."/>
            <person name="Emdad E.M."/>
            <person name="Halim A."/>
            <person name="Hossen Q.M.M."/>
            <person name="Hossain M.Z."/>
            <person name="Ahmed B."/>
            <person name="Rahim S."/>
            <person name="Rahman M.S."/>
            <person name="Alam M.M."/>
            <person name="Hou S."/>
            <person name="Wan X."/>
            <person name="Saito J.A."/>
            <person name="Alam M."/>
        </authorList>
    </citation>
    <scope>NUCLEOTIDE SEQUENCE [LARGE SCALE GENOMIC DNA]</scope>
    <source>
        <strain evidence="1 2">MS6</strain>
    </source>
</reference>
<evidence type="ECO:0000313" key="2">
    <source>
        <dbReference type="Proteomes" id="UP000007129"/>
    </source>
</evidence>
<proteinExistence type="predicted"/>
<dbReference type="Proteomes" id="UP000007129">
    <property type="component" value="Unassembled WGS sequence"/>
</dbReference>
<evidence type="ECO:0000313" key="1">
    <source>
        <dbReference type="EMBL" id="EKG15298.1"/>
    </source>
</evidence>
<dbReference type="AlphaFoldDB" id="K2RKS1"/>
<dbReference type="EMBL" id="AHHD01000308">
    <property type="protein sequence ID" value="EKG15298.1"/>
    <property type="molecule type" value="Genomic_DNA"/>
</dbReference>
<feature type="non-terminal residue" evidence="1">
    <location>
        <position position="1"/>
    </location>
</feature>
<sequence>SSLVDLPISDLILEGRYIVFFIKYLL</sequence>
<gene>
    <name evidence="1" type="ORF">MPH_07506</name>
</gene>